<dbReference type="HOGENOM" id="CLU_2972869_0_0_6"/>
<dbReference type="KEGG" id="ftc:DA46_1664"/>
<reference evidence="2" key="1">
    <citation type="submission" date="2019-08" db="EMBL/GenBank/DDBJ databases">
        <authorList>
            <person name="Busch A."/>
        </authorList>
    </citation>
    <scope>NUCLEOTIDE SEQUENCE</scope>
    <source>
        <strain evidence="2">15T0085</strain>
        <strain evidence="1">17T1429</strain>
    </source>
</reference>
<organism evidence="2">
    <name type="scientific">Francisella tularensis subsp. holarctica</name>
    <dbReference type="NCBI Taxonomy" id="119857"/>
    <lineage>
        <taxon>Bacteria</taxon>
        <taxon>Pseudomonadati</taxon>
        <taxon>Pseudomonadota</taxon>
        <taxon>Gammaproteobacteria</taxon>
        <taxon>Thiotrichales</taxon>
        <taxon>Francisellaceae</taxon>
        <taxon>Francisella</taxon>
    </lineage>
</organism>
<dbReference type="RefSeq" id="WP_003023696.1">
    <property type="nucleotide sequence ID" value="NZ_AP023459.1"/>
</dbReference>
<dbReference type="KEGG" id="ftz:CH68_1211"/>
<dbReference type="AlphaFoldDB" id="A0A0B3VPH1"/>
<accession>A0A0B3VPH1</accession>
<comment type="caution">
    <text evidence="2">The sequence shown here is derived from an EMBL/GenBank/DDBJ whole genome shotgun (WGS) entry which is preliminary data.</text>
</comment>
<evidence type="ECO:0000313" key="2">
    <source>
        <dbReference type="EMBL" id="NDS68793.1"/>
    </source>
</evidence>
<evidence type="ECO:0000313" key="1">
    <source>
        <dbReference type="EMBL" id="NDR89622.1"/>
    </source>
</evidence>
<name>A0A0B3VPH1_FRATU</name>
<dbReference type="KEGG" id="ftv:CH67_1480"/>
<dbReference type="EMBL" id="JAAGKH010000088">
    <property type="protein sequence ID" value="NDR89622.1"/>
    <property type="molecule type" value="Genomic_DNA"/>
</dbReference>
<sequence>MLSFLDKVYEKMGKRFYWINFKDYNRPQIDLLQDCSPCKFKELTNLLFPSLKIKDTDANYYAQFSRDAR</sequence>
<reference evidence="2" key="2">
    <citation type="submission" date="2020-02" db="EMBL/GenBank/DDBJ databases">
        <title>Using affinity propagation clustering for identifying bacterial clades and subclades with whole-genome sequences of Francisella tularensis.</title>
        <authorList>
            <person name="Homeier-Bachmann T."/>
            <person name="Abdel-Glil M.Y."/>
            <person name="Hackbart A."/>
            <person name="Hotzel H."/>
            <person name="Tomaso H."/>
        </authorList>
    </citation>
    <scope>NUCLEOTIDE SEQUENCE</scope>
    <source>
        <strain evidence="2">15T0085</strain>
        <strain evidence="1">17T1429</strain>
    </source>
</reference>
<proteinExistence type="predicted"/>
<gene>
    <name evidence="2" type="ORF">FWI86_07195</name>
    <name evidence="1" type="ORF">FWJ04_08590</name>
</gene>
<dbReference type="EMBL" id="JAAGJP010000050">
    <property type="protein sequence ID" value="NDS68793.1"/>
    <property type="molecule type" value="Genomic_DNA"/>
</dbReference>
<protein>
    <submittedName>
        <fullName evidence="2">Uncharacterized protein</fullName>
    </submittedName>
</protein>